<feature type="domain" description="SD-repeat containing protein B" evidence="6">
    <location>
        <begin position="652"/>
        <end position="765"/>
    </location>
</feature>
<feature type="domain" description="SD-repeat containing protein B" evidence="6">
    <location>
        <begin position="2316"/>
        <end position="2430"/>
    </location>
</feature>
<feature type="domain" description="DUF11" evidence="5">
    <location>
        <begin position="200"/>
        <end position="312"/>
    </location>
</feature>
<feature type="domain" description="SD-repeat containing protein B" evidence="6">
    <location>
        <begin position="1367"/>
        <end position="1480"/>
    </location>
</feature>
<dbReference type="InterPro" id="IPR013783">
    <property type="entry name" value="Ig-like_fold"/>
</dbReference>
<feature type="domain" description="SD-repeat containing protein B" evidence="6">
    <location>
        <begin position="1841"/>
        <end position="1955"/>
    </location>
</feature>
<dbReference type="GO" id="GO:0005576">
    <property type="term" value="C:extracellular region"/>
    <property type="evidence" value="ECO:0007669"/>
    <property type="project" value="UniProtKB-SubCell"/>
</dbReference>
<feature type="domain" description="SD-repeat containing protein B" evidence="6">
    <location>
        <begin position="1723"/>
        <end position="1836"/>
    </location>
</feature>
<dbReference type="InterPro" id="IPR051417">
    <property type="entry name" value="SDr/BOS_complex"/>
</dbReference>
<dbReference type="Pfam" id="PF17210">
    <property type="entry name" value="SdrD_B"/>
    <property type="match status" value="18"/>
</dbReference>
<feature type="domain" description="SD-repeat containing protein B" evidence="6">
    <location>
        <begin position="889"/>
        <end position="1003"/>
    </location>
</feature>
<evidence type="ECO:0000313" key="9">
    <source>
        <dbReference type="Proteomes" id="UP000488299"/>
    </source>
</evidence>
<evidence type="ECO:0000259" key="7">
    <source>
        <dbReference type="Pfam" id="PF19081"/>
    </source>
</evidence>
<dbReference type="InterPro" id="IPR033764">
    <property type="entry name" value="Sdr_B"/>
</dbReference>
<feature type="domain" description="Ig-like" evidence="7">
    <location>
        <begin position="2558"/>
        <end position="2644"/>
    </location>
</feature>
<dbReference type="Pfam" id="PF19081">
    <property type="entry name" value="Ig_7"/>
    <property type="match status" value="2"/>
</dbReference>
<reference evidence="8 9" key="1">
    <citation type="submission" date="2019-10" db="EMBL/GenBank/DDBJ databases">
        <title>Rudanella paleaurantiibacter sp. nov., isolated from sludge.</title>
        <authorList>
            <person name="Xu S.Q."/>
        </authorList>
    </citation>
    <scope>NUCLEOTIDE SEQUENCE [LARGE SCALE GENOMIC DNA]</scope>
    <source>
        <strain evidence="8 9">HX-22-17</strain>
    </source>
</reference>
<dbReference type="Proteomes" id="UP000488299">
    <property type="component" value="Unassembled WGS sequence"/>
</dbReference>
<feature type="region of interest" description="Disordered" evidence="4">
    <location>
        <begin position="4603"/>
        <end position="4623"/>
    </location>
</feature>
<dbReference type="PANTHER" id="PTHR23303">
    <property type="entry name" value="CARBOXYPEPTIDASE REGULATORY REGION-CONTAINING"/>
    <property type="match status" value="1"/>
</dbReference>
<proteinExistence type="predicted"/>
<feature type="domain" description="SD-repeat containing protein B" evidence="6">
    <location>
        <begin position="1248"/>
        <end position="1362"/>
    </location>
</feature>
<sequence>MNVNSTQTFPDRKRNQRTRQRAIQQMGQLSQWILMVAQLIEKIPFVGRAWLAKASPHPGTQGEPSHWYSGFRRASSAFSRYAFGMRVDPPDSNSHPPDSQLRIQLYLQSFLMNGQPLLRNMVNLIQSCWLVCCQGLGMSADRRAVRWWSHRDGQVPLPAKIVQLRKQTTTQWAFLSALMLSFGLLSSLGASAQAPSGNVDLSVSASISNAAPQVGSPLTYTIAVANSSTVTASNVRVKVTIPAGYITVNSFTASTGASSFSAATGDWTIASLPGNTTATVLISATSLERGVAFTTAEVIGADQSDVDSVPNNGSYLEDDIDNVCFSIPLLFYAGDEYEVSAPASFSGVRFFRNGAEVGTAAVSSDLASVDANGNLLIKSVGVYSLVASLSGCQAGNCCDIIVEPGPLASLGNYVWLDNNRDGQQGPTNLEPPVAGVTVQLFQPGSTSAVSTTVTDANGSYLFANLVPGEYYVVFTPPANFTFTTANSTSPISGTGADAVDSDADVLIGRTQTYTLVGGESNLTVDAGLLPLPASLGDFVWSDTNGNGQQDPGEPGVQGVVVTLYQPGTSTPVGSATTTATGAYSFTGLTPGDYYVVFTAPQGTTFTTSNTGSDLTDSDIASTTGLLGSTGVISLTAGENNPTIDAGLVPLLASLGDYVWIDSNGNGQQDAGETGVPNVTVQLFTAAGTPVASTTTNTSGLYSFTGLTAGSYYVVFTAPQGTTFTTANTGSDLTDSDVASTTGLLGSAGIVSLTAGENNPTIDAGLIPLKASLGNYVWFDANKNGQQDPTETGVSNVTVTLYSSLSAAPLATQVTSASGTYLFTNLDAGDYYVVFTAPGGFTFTTANVGSDVTDSDAQSFTGQSGSTGVYSLSAGEQNLTVDAGIIPLPASLGDFVWLDTNRNGVQDPGEPGYPGVEVTLYDAISGTVVSTTVTSASGLYAFTNLPAGEYYVTFTAPQGTTFTTSNATTDNLDSDIESLSGLIGRTGTYTLVAGQNNPTVDAGLVPLLASLGDYVWIDSNGDGQQGPAGVEPPVANVVVTLYQPGNPTPVGSTTTNTSGFYSFTGLTAGDYYVVFAAPQGTTFTTANTGSDLTDSDVASTTGLLGSTGIVSLTAGENNPTIDAGLIPLKASLGNYVWFDANKNGQQDPTETGVSNVTVTLYSSLSAAPLATQVTSASGTYLFTNLDAGDYYVVFTAPGGFTFTTANVGSDVTDSDAQSFTGQSGSTGVYSLSAGEQNLTVDAGIIPLPASLGDFVWSDTNGNGQQDPGEPGVQGVVVTLYQPGTSTPVGSATTTATGAYSFTGLTPGDYYVVFTAPQGSTFTTPNTGSDATDSDVASTTGLLGSTGVISLTAGENNPTVDAGLVPLLASLGDYVWIDSNGNGQQDAGETGVPNVAVQLFTATGTPVGSTTTNTSGFYSFTGLTAGSYYVVFTAPQGTTFTTANTGSDLTDSDVASMTGLLGSTGIVSLTAGENNPTIDAGLIPLKASLGNYVWFDANKNGQQDPTETGVSNVTVTLYSSLSAAPLATQVTSASGTYLFTNLDAGDYYVVFTAPGGFTFTTANVGSDVTDSDAQSFTGQSGSTGVYSLSAGEQNLTVDAGIIPLPASLGDFVWSDTNGNGQQDPGEPGVQGVVVTLYQPGTSTPVGSATTTATGAYSFTGLTPGDYYVVFTAPQGSTFTTPNTGSDLTDSDVASTTGLLGSTGIVSLTAGQVNNTVDAGLVPLLASLGDYVWIDSNGNGQQDAGETGVPNVTVQLFTAAGTPVASTTTNTSGLYSFTGLTAGSYYVVFTAPQGTTFTTANTGSDLTDSDVASMTGLLGSTGIVSLTAGENNPTIDAGLIPLKASLGNYVWFDANKNGQQDPTETGVSNVTVTLYSSLSAAPLATQVTSASGTYLFTNLDAGDYYVVFTAPGGFTFTTANVGSDVTDSDAQSFTGQSGSTGVYSLSAGEQNLTVDAGIIPLPASLGDFVWSDTNGNGQQDPGEPGVQGVVVTLYQPGTSTPVGSATTTATGAYSFTGLTPGDYYVVFTAPQGSTFTTPNTGSDATDSDVASTTGLLGSTGVISLTAGENNPTVDAGLVPLLASLGDYVWIDSNGNGQQDAGETGVPNVAVQLFTATGTPVGSTTTNTSGFYSFTGLTAGSYYVVFTAPQGTTFTTANTGSDLTDSDVASMTGLLGSTGIVSLTAGENNPTIDAGLIPLKASLGNYVWFDANKNGQQDPTETGVSNVTVTLYSSLSAAPLATQVTSASGTYLFTNLDAGDYYVVFTAPGGFTFTTANVGSDVTDSDAQSFTGQSGSTGVYSLSAGEQNLTVDAGIIPLPASLGDFVWLDTNRNGVQDPGEPGVQGVVVTLYQPGTSTPVGSATTTATGAYSFTGLTPGDYYVVFTAPQGLTFATPNTGSDATDSDVASTTGLLGSTGVISLTAGQVNNTVDAGLTPLPASLGDFVWSDTNGNGQQDPGEPGVPNVVVTLYQPGNPNPVATTSTNVSGLYSFTGLMPGNYYVVFTAPVGSTFTAPLAGTNTATDSNVSSLTGQLGATGVISLTAGQVNNTVDAGLIPACPSTPIAPVVVASSTTICEGGVVTLTASSPGAAGINWYLTPNGSNGLLGTVANGASFTVSPTTTTVYYAEIVSTTNTACPTARTPFAIEVTRKPPTPTCPERLTVCTSGGTVNLTKVYSSTTTGTNVFEWRTGIDPMTSTLVTNLTAVGPGKYYLFERSLNGCYSNPSILTVEGVSCECPNPPTIALGPGRSICEGEKVVLIATIGGGASSVSWTTTGSGTLVTAGLSATYTPSAMDADNGLVTISARTNDPDGAGVCLPASTNIVIDINERPDAPVGVACDDTLVCQGQSTKLIGFSAQGARINWYDAQNNFLGQTASAGKLTITPTATSVYYAEAVTEEGCVSGTRTALTVVVGQCKADLAVSATLTPGGSYSVGQTVTYVVTACNNGPVTGQNAVVNFPLPTSVSYVSASPSVGTYNPATGSWSIGNMAVGECRNLFVEVVITGSGPISATAVITGTNDDQTKLQNNTATVTIPVIQCNVQPPHIVCALTQICVGEATTLIANQCSGNVIWSNGQTGASITVRPTTTTTYTATCVVGSCRSSASNPLTVTVNNPTAPTILASAGTVCAGGTVSLTAVGCEGGTVLWSTGATGSVISTVINERTTITANCRIANCLSPEAQKVIELGGDLPKPTVICSTSVVCPGESLELTVQNCLGTPLWSTGQTGASITVQPTVGNNTYFVTCTNGACRSPKSDNYTIQIVAPAVPTVTLSSASVCAGGSVTLTASGCANGTIQWSNQRTGNSIVVNPTTNISYFAVCKVRECLSEPSAPATIQIVNPTAPIVRRPSKPIICSGESVTLVADGCAAGTIVWSNGATGSSIVVMPTTTTTYSASCQIGTCRSASSNGEMVTVNTNNGTPPTIAASKTTTCGNEPISLTATGCTSGTVVWSTGQIGNIISVTPMAQMNEFYAVCREGSACGTPRSNTIRVTITPMPTPTVVCSESVICPGESVILEVVNCAGTPRWSTGQTTTSITVSPTVTTGYSVTCQNGACVSASSPVYSITVVKPTAPTITASATAVQPGTSVTLTASCPAGSVLWSNNATTTSIVVSASGTQSYQAFCKYRQCLSDPSNTITIVTSQTCAASAGTLTAQSGTVCAGTANSVVVAATPNGNQVVPAGYSTLYVLTKGTDLVIQATSPTPSFTVASENANYRVHTLVYNATSGTPNFLDLSVVRPGVTKAAEVLSLIAQNRICASLDAAGAPVAVQVVAPPVINGSSTTVCAGASVTYTASGCENGTVTWSNGMTGQTIVVAPVVQTVWLMATCTINGCTSKESHSFDTEVVVPQPPVVTCNKPVICAGEQTTLEATGCTGGQYEWSNGMKGASIVVTPTATDHVYRVKCIRGACVSDWSPSCTITVGGPNAPTISIQTSGTTTVTSASICFGSPITLVATGCPAGAYAIWSNEQVGNSITVTPARNVVYTAQCCTSNNCKSAASNPVTISVGGKVVPPTTKDLTNACPFTSVNLAQGVVSTASTQGGVFEFYTSATPSAATRVANPGAVSTSGVYYAFEKTTAGCYSLGSVINVGIVACEGQQIPCAENPLTADAGRDDKICAAKTYKLNGKATGNGIAIQWTSNGTGKFSDPFSAAPTYTPSLADVQAGKVTLTMTVRTGNSTCVPATDAMVLTIEGVKEVPTIAVLGSTNLCYGDSVVLQASAGSSYLWSNKATTNRIVVKQSGVYSVQVFDAAGCSSLMSESVSVTVGTQLPAPLVTNKRNICPATTVDLTTALSETATAGVSYAFRTGPLVTSGLVMRPDAVTDGTYYAFKTNAAGCVSAPAAIEVKTFNCAADTNRADLAITKVASKSALNRGEVVTYTITVENKGPKAATNVTVRDVIPTGLELLPGDYNVSNGAVTKWYGVLAANATQTLTIQARATQKGAIVNTAEITYADQTDPNLANNKSSATVADTSAVRPGMIGLAKSLVSQKMLTDSTFEVEYAFRLRNYGDSDLTNVQVTDDLKAVFGTHTIQDVSVATTDANNFNLTFNPAFRTGDSKVFDGKGTLKASATTYFFVSAKVKIDPNNSNRTFSNTAMASAMANGMITEDASVDGADADPDGDGNPNNNASATVFTLQNLPTTPVTPIGVALAAVSTVKQPDNSYNVTYKVTVKNFGEKELVNVSLTDSLAKSFAPATFSVVSGPTTRSGSNLLANTGFNGSTNVNLILPDSKLAVGEMDSVMITINVTPNGNNGPFYSQVIGSATIASTTLTVTDLSNNGVNPAPAGELKTPVRFDLPDALLGVAKSVGTPVMVEEGVFDVPYTIKLSNLGTADLTKVQVVDNLANTFNRGALILSNRIRPTADAGLAVDSLYTGQGLMTKMLVDTLSTLPKGTSRSLNFVVRVNVKNADSLTFYNSAVATARTQAGEMVADTSTAGANPDPMNTLDPRTSNTPTPVILNSVPNRSFIGIALAVKDTLLKEDGSYDVVYEAVVRNFGTVTLTNVTITDTLSKVFNEQTGASFRVIGTPIVSATSGLKPNPAFNGDSDVRLVLPESSTLGAGRTDTLRFVVNVRSNGLTTTFLNTAYASALSNTMTVTDISTNGLNPDVNGNRNPTDSMEGEATPLSLRVTDSAIFIPEGFSPNGDNINDVFVIRGAQNQTVSLEVFNRWGHVVYKNDDYKNDWDGTSNTGIRTGGNTGLPDGTYFYRVKLENGRTYVRYMTINR</sequence>
<evidence type="ECO:0000256" key="4">
    <source>
        <dbReference type="SAM" id="MobiDB-lite"/>
    </source>
</evidence>
<dbReference type="InterPro" id="IPR047589">
    <property type="entry name" value="DUF11_rpt"/>
</dbReference>
<keyword evidence="3" id="KW-0732">Signal</keyword>
<dbReference type="NCBIfam" id="TIGR04131">
    <property type="entry name" value="Bac_Flav_CTERM"/>
    <property type="match status" value="1"/>
</dbReference>
<feature type="domain" description="SD-repeat containing protein B" evidence="6">
    <location>
        <begin position="2435"/>
        <end position="2550"/>
    </location>
</feature>
<dbReference type="InterPro" id="IPR001434">
    <property type="entry name" value="OmcB-like_DUF11"/>
</dbReference>
<feature type="domain" description="SD-repeat containing protein B" evidence="6">
    <location>
        <begin position="408"/>
        <end position="528"/>
    </location>
</feature>
<dbReference type="Pfam" id="PF01345">
    <property type="entry name" value="DUF11"/>
    <property type="match status" value="3"/>
</dbReference>
<name>A0A7J5U597_9BACT</name>
<feature type="domain" description="SD-repeat containing protein B" evidence="6">
    <location>
        <begin position="1129"/>
        <end position="1243"/>
    </location>
</feature>
<feature type="domain" description="SD-repeat containing protein B" evidence="6">
    <location>
        <begin position="1008"/>
        <end position="1124"/>
    </location>
</feature>
<evidence type="ECO:0000256" key="1">
    <source>
        <dbReference type="ARBA" id="ARBA00004613"/>
    </source>
</evidence>
<dbReference type="EMBL" id="WELI01000001">
    <property type="protein sequence ID" value="KAB7733014.1"/>
    <property type="molecule type" value="Genomic_DNA"/>
</dbReference>
<feature type="domain" description="Ig-like" evidence="7">
    <location>
        <begin position="2826"/>
        <end position="2908"/>
    </location>
</feature>
<feature type="domain" description="DUF11" evidence="5">
    <location>
        <begin position="4352"/>
        <end position="4463"/>
    </location>
</feature>
<feature type="domain" description="SD-repeat containing protein B" evidence="6">
    <location>
        <begin position="2197"/>
        <end position="2311"/>
    </location>
</feature>
<dbReference type="InterPro" id="IPR026341">
    <property type="entry name" value="T9SS_type_B"/>
</dbReference>
<feature type="region of interest" description="Disordered" evidence="4">
    <location>
        <begin position="1"/>
        <end position="21"/>
    </location>
</feature>
<accession>A0A7J5U597</accession>
<comment type="caution">
    <text evidence="8">The sequence shown here is derived from an EMBL/GenBank/DDBJ whole genome shotgun (WGS) entry which is preliminary data.</text>
</comment>
<dbReference type="Gene3D" id="2.60.40.10">
    <property type="entry name" value="Immunoglobulins"/>
    <property type="match status" value="21"/>
</dbReference>
<protein>
    <submittedName>
        <fullName evidence="8">DUF11 domain-containing protein</fullName>
    </submittedName>
</protein>
<dbReference type="NCBIfam" id="TIGR01451">
    <property type="entry name" value="B_ant_repeat"/>
    <property type="match status" value="3"/>
</dbReference>
<organism evidence="8 9">
    <name type="scientific">Rudanella paleaurantiibacter</name>
    <dbReference type="NCBI Taxonomy" id="2614655"/>
    <lineage>
        <taxon>Bacteria</taxon>
        <taxon>Pseudomonadati</taxon>
        <taxon>Bacteroidota</taxon>
        <taxon>Cytophagia</taxon>
        <taxon>Cytophagales</taxon>
        <taxon>Cytophagaceae</taxon>
        <taxon>Rudanella</taxon>
    </lineage>
</organism>
<feature type="domain" description="DUF11" evidence="5">
    <location>
        <begin position="2914"/>
        <end position="3029"/>
    </location>
</feature>
<evidence type="ECO:0000256" key="3">
    <source>
        <dbReference type="ARBA" id="ARBA00022729"/>
    </source>
</evidence>
<evidence type="ECO:0000259" key="6">
    <source>
        <dbReference type="Pfam" id="PF17210"/>
    </source>
</evidence>
<evidence type="ECO:0000313" key="8">
    <source>
        <dbReference type="EMBL" id="KAB7733014.1"/>
    </source>
</evidence>
<feature type="domain" description="SD-repeat containing protein B" evidence="6">
    <location>
        <begin position="533"/>
        <end position="647"/>
    </location>
</feature>
<dbReference type="InterPro" id="IPR044023">
    <property type="entry name" value="Ig_7"/>
</dbReference>
<evidence type="ECO:0000259" key="5">
    <source>
        <dbReference type="Pfam" id="PF01345"/>
    </source>
</evidence>
<feature type="domain" description="SD-repeat containing protein B" evidence="6">
    <location>
        <begin position="1604"/>
        <end position="1718"/>
    </location>
</feature>
<keyword evidence="9" id="KW-1185">Reference proteome</keyword>
<feature type="domain" description="SD-repeat containing protein B" evidence="6">
    <location>
        <begin position="1960"/>
        <end position="2074"/>
    </location>
</feature>
<dbReference type="Pfam" id="PF13585">
    <property type="entry name" value="CHU_C"/>
    <property type="match status" value="1"/>
</dbReference>
<gene>
    <name evidence="8" type="ORF">F5984_03470</name>
</gene>
<keyword evidence="2" id="KW-0964">Secreted</keyword>
<feature type="domain" description="SD-repeat containing protein B" evidence="6">
    <location>
        <begin position="770"/>
        <end position="884"/>
    </location>
</feature>
<dbReference type="PANTHER" id="PTHR23303:SF15">
    <property type="entry name" value="COLOSSIN-A"/>
    <property type="match status" value="1"/>
</dbReference>
<comment type="subcellular location">
    <subcellularLocation>
        <location evidence="1">Secreted</location>
    </subcellularLocation>
</comment>
<feature type="domain" description="SD-repeat containing protein B" evidence="6">
    <location>
        <begin position="1485"/>
        <end position="1599"/>
    </location>
</feature>
<evidence type="ECO:0000256" key="2">
    <source>
        <dbReference type="ARBA" id="ARBA00022525"/>
    </source>
</evidence>
<dbReference type="SUPFAM" id="SSF117074">
    <property type="entry name" value="Hypothetical protein PA1324"/>
    <property type="match status" value="18"/>
</dbReference>
<feature type="domain" description="SD-repeat containing protein B" evidence="6">
    <location>
        <begin position="2079"/>
        <end position="2192"/>
    </location>
</feature>